<evidence type="ECO:0000256" key="10">
    <source>
        <dbReference type="RuleBase" id="RU364125"/>
    </source>
</evidence>
<feature type="transmembrane region" description="Helical" evidence="10">
    <location>
        <begin position="6"/>
        <end position="26"/>
    </location>
</feature>
<keyword evidence="5 10" id="KW-0145">Chemotaxis</keyword>
<reference evidence="11 12" key="1">
    <citation type="submission" date="2020-08" db="EMBL/GenBank/DDBJ databases">
        <title>Bridging the membrane lipid divide: bacteria of the FCB group superphylum have the potential to synthesize archaeal ether lipids.</title>
        <authorList>
            <person name="Villanueva L."/>
            <person name="Von Meijenfeldt F.A.B."/>
            <person name="Westbye A.B."/>
            <person name="Yadav S."/>
            <person name="Hopmans E.C."/>
            <person name="Dutilh B.E."/>
            <person name="Sinninghe Damste J.S."/>
        </authorList>
    </citation>
    <scope>NUCLEOTIDE SEQUENCE [LARGE SCALE GENOMIC DNA]</scope>
    <source>
        <strain evidence="11">NIOZ-UU17</strain>
    </source>
</reference>
<evidence type="ECO:0000313" key="12">
    <source>
        <dbReference type="Proteomes" id="UP000605201"/>
    </source>
</evidence>
<accession>A0A8J6NQG9</accession>
<keyword evidence="11" id="KW-0969">Cilium</keyword>
<keyword evidence="9 10" id="KW-0472">Membrane</keyword>
<comment type="subcellular location">
    <subcellularLocation>
        <location evidence="2">Cell membrane</location>
        <topology evidence="2">Single-pass membrane protein</topology>
    </subcellularLocation>
</comment>
<dbReference type="InterPro" id="IPR005503">
    <property type="entry name" value="FliL"/>
</dbReference>
<dbReference type="Pfam" id="PF03748">
    <property type="entry name" value="FliL"/>
    <property type="match status" value="1"/>
</dbReference>
<comment type="similarity">
    <text evidence="3 10">Belongs to the FliL family.</text>
</comment>
<comment type="caution">
    <text evidence="11">The sequence shown here is derived from an EMBL/GenBank/DDBJ whole genome shotgun (WGS) entry which is preliminary data.</text>
</comment>
<gene>
    <name evidence="11" type="ORF">H8D96_01590</name>
</gene>
<evidence type="ECO:0000256" key="3">
    <source>
        <dbReference type="ARBA" id="ARBA00008281"/>
    </source>
</evidence>
<keyword evidence="4 10" id="KW-1003">Cell membrane</keyword>
<keyword evidence="7 10" id="KW-0283">Flagellar rotation</keyword>
<dbReference type="GO" id="GO:0006935">
    <property type="term" value="P:chemotaxis"/>
    <property type="evidence" value="ECO:0007669"/>
    <property type="project" value="UniProtKB-KW"/>
</dbReference>
<evidence type="ECO:0000256" key="1">
    <source>
        <dbReference type="ARBA" id="ARBA00002254"/>
    </source>
</evidence>
<dbReference type="GO" id="GO:0005886">
    <property type="term" value="C:plasma membrane"/>
    <property type="evidence" value="ECO:0007669"/>
    <property type="project" value="UniProtKB-SubCell"/>
</dbReference>
<dbReference type="EMBL" id="JACNIG010000058">
    <property type="protein sequence ID" value="MBC8430589.1"/>
    <property type="molecule type" value="Genomic_DNA"/>
</dbReference>
<organism evidence="11 12">
    <name type="scientific">Candidatus Desulfatibia vada</name>
    <dbReference type="NCBI Taxonomy" id="2841696"/>
    <lineage>
        <taxon>Bacteria</taxon>
        <taxon>Pseudomonadati</taxon>
        <taxon>Thermodesulfobacteriota</taxon>
        <taxon>Desulfobacteria</taxon>
        <taxon>Desulfobacterales</taxon>
        <taxon>Desulfobacterales incertae sedis</taxon>
        <taxon>Candidatus Desulfatibia</taxon>
    </lineage>
</organism>
<evidence type="ECO:0000313" key="11">
    <source>
        <dbReference type="EMBL" id="MBC8430589.1"/>
    </source>
</evidence>
<evidence type="ECO:0000256" key="9">
    <source>
        <dbReference type="ARBA" id="ARBA00023136"/>
    </source>
</evidence>
<keyword evidence="11" id="KW-0966">Cell projection</keyword>
<keyword evidence="6 10" id="KW-0812">Transmembrane</keyword>
<dbReference type="Proteomes" id="UP000605201">
    <property type="component" value="Unassembled WGS sequence"/>
</dbReference>
<proteinExistence type="inferred from homology"/>
<dbReference type="GO" id="GO:0071973">
    <property type="term" value="P:bacterial-type flagellum-dependent cell motility"/>
    <property type="evidence" value="ECO:0007669"/>
    <property type="project" value="InterPro"/>
</dbReference>
<name>A0A8J6NQG9_9BACT</name>
<sequence length="145" mass="17106">MGDNVYLKSFIGIVVVGLLVLGAVVLNQYKQEIVISNLSLSQNKTKKKDYYSRFVESSVISNIGGQNILKLEMAIPYENSEQRRDLKRKMRKIKDDFLVHVEQRKMEEWVQQRDFAAIRNEYLKIINQHTDKPIKNLYFKSFNLY</sequence>
<evidence type="ECO:0000256" key="8">
    <source>
        <dbReference type="ARBA" id="ARBA00022989"/>
    </source>
</evidence>
<keyword evidence="11" id="KW-0282">Flagellum</keyword>
<evidence type="ECO:0000256" key="4">
    <source>
        <dbReference type="ARBA" id="ARBA00022475"/>
    </source>
</evidence>
<dbReference type="GO" id="GO:0009425">
    <property type="term" value="C:bacterial-type flagellum basal body"/>
    <property type="evidence" value="ECO:0007669"/>
    <property type="project" value="InterPro"/>
</dbReference>
<comment type="function">
    <text evidence="1 10">Controls the rotational direction of flagella during chemotaxis.</text>
</comment>
<evidence type="ECO:0000256" key="5">
    <source>
        <dbReference type="ARBA" id="ARBA00022500"/>
    </source>
</evidence>
<keyword evidence="8 10" id="KW-1133">Transmembrane helix</keyword>
<evidence type="ECO:0000256" key="7">
    <source>
        <dbReference type="ARBA" id="ARBA00022779"/>
    </source>
</evidence>
<evidence type="ECO:0000256" key="2">
    <source>
        <dbReference type="ARBA" id="ARBA00004162"/>
    </source>
</evidence>
<evidence type="ECO:0000256" key="6">
    <source>
        <dbReference type="ARBA" id="ARBA00022692"/>
    </source>
</evidence>
<protein>
    <recommendedName>
        <fullName evidence="10">Flagellar protein FliL</fullName>
    </recommendedName>
</protein>
<dbReference type="AlphaFoldDB" id="A0A8J6NQG9"/>